<evidence type="ECO:0000256" key="2">
    <source>
        <dbReference type="ARBA" id="ARBA00023002"/>
    </source>
</evidence>
<dbReference type="GO" id="GO:0015936">
    <property type="term" value="P:coenzyme A metabolic process"/>
    <property type="evidence" value="ECO:0007669"/>
    <property type="project" value="InterPro"/>
</dbReference>
<dbReference type="InterPro" id="IPR009023">
    <property type="entry name" value="HMG_CoA_Rdtase_NAD(P)-bd_sf"/>
</dbReference>
<name>A0A2X3S6U4_STRSZ</name>
<keyword evidence="2 3" id="KW-0560">Oxidoreductase</keyword>
<dbReference type="Proteomes" id="UP000269903">
    <property type="component" value="Chromosome"/>
</dbReference>
<evidence type="ECO:0000313" key="6">
    <source>
        <dbReference type="Proteomes" id="UP000255476"/>
    </source>
</evidence>
<dbReference type="PRINTS" id="PR00071">
    <property type="entry name" value="HMGCOARDTASE"/>
</dbReference>
<dbReference type="InterPro" id="IPR009029">
    <property type="entry name" value="HMG_CoA_Rdtase_sub-bd_dom_sf"/>
</dbReference>
<dbReference type="InterPro" id="IPR002202">
    <property type="entry name" value="HMG_CoA_Rdtase"/>
</dbReference>
<comment type="pathway">
    <text evidence="3">Metabolic intermediate metabolism; (R)-mevalonate degradation; (S)-3-hydroxy-3-methylglutaryl-CoA from (R)-mevalonate: step 1/1.</text>
</comment>
<dbReference type="Pfam" id="PF00368">
    <property type="entry name" value="HMG-CoA_red"/>
    <property type="match status" value="1"/>
</dbReference>
<evidence type="ECO:0000256" key="1">
    <source>
        <dbReference type="ARBA" id="ARBA00007661"/>
    </source>
</evidence>
<dbReference type="EC" id="1.1.1.88" evidence="3"/>
<dbReference type="AlphaFoldDB" id="A0A2X3S6U4"/>
<dbReference type="UniPathway" id="UPA00257">
    <property type="reaction ID" value="UER00367"/>
</dbReference>
<dbReference type="Gene3D" id="3.90.770.10">
    <property type="entry name" value="3-hydroxy-3-methylglutaryl-coenzyme A Reductase, Chain A, domain 2"/>
    <property type="match status" value="2"/>
</dbReference>
<dbReference type="NCBIfam" id="TIGR00532">
    <property type="entry name" value="HMG_CoA_R_NAD"/>
    <property type="match status" value="1"/>
</dbReference>
<dbReference type="GO" id="GO:0004420">
    <property type="term" value="F:hydroxymethylglutaryl-CoA reductase (NADPH) activity"/>
    <property type="evidence" value="ECO:0007669"/>
    <property type="project" value="InterPro"/>
</dbReference>
<accession>A0A2X3S6U4</accession>
<gene>
    <name evidence="5" type="primary">mvaA</name>
    <name evidence="5" type="ORF">NCTC6180_00689</name>
    <name evidence="4" type="ORF">NCTC7023_01572</name>
</gene>
<evidence type="ECO:0000256" key="3">
    <source>
        <dbReference type="RuleBase" id="RU361219"/>
    </source>
</evidence>
<dbReference type="SUPFAM" id="SSF55035">
    <property type="entry name" value="NAD-binding domain of HMG-CoA reductase"/>
    <property type="match status" value="1"/>
</dbReference>
<dbReference type="CDD" id="cd00644">
    <property type="entry name" value="HMG-CoA_reductase_classII"/>
    <property type="match status" value="1"/>
</dbReference>
<comment type="catalytic activity">
    <reaction evidence="3">
        <text>(R)-mevalonate + 2 NAD(+) + CoA = (3S)-3-hydroxy-3-methylglutaryl-CoA + 2 NADH + 2 H(+)</text>
        <dbReference type="Rhea" id="RHEA:14833"/>
        <dbReference type="ChEBI" id="CHEBI:15378"/>
        <dbReference type="ChEBI" id="CHEBI:36464"/>
        <dbReference type="ChEBI" id="CHEBI:43074"/>
        <dbReference type="ChEBI" id="CHEBI:57287"/>
        <dbReference type="ChEBI" id="CHEBI:57540"/>
        <dbReference type="ChEBI" id="CHEBI:57945"/>
        <dbReference type="EC" id="1.1.1.88"/>
    </reaction>
</comment>
<reference evidence="4 6" key="1">
    <citation type="submission" date="2018-06" db="EMBL/GenBank/DDBJ databases">
        <authorList>
            <consortium name="Pathogen Informatics"/>
            <person name="Doyle S."/>
        </authorList>
    </citation>
    <scope>NUCLEOTIDE SEQUENCE [LARGE SCALE GENOMIC DNA]</scope>
    <source>
        <strain evidence="4 6">NCTC7023</strain>
    </source>
</reference>
<dbReference type="GO" id="GO:0140643">
    <property type="term" value="F:hydroxymethylglutaryl-CoA reductase (NADH) activity"/>
    <property type="evidence" value="ECO:0007669"/>
    <property type="project" value="UniProtKB-EC"/>
</dbReference>
<dbReference type="PANTHER" id="PTHR10572">
    <property type="entry name" value="3-HYDROXY-3-METHYLGLUTARYL-COENZYME A REDUCTASE"/>
    <property type="match status" value="1"/>
</dbReference>
<dbReference type="PANTHER" id="PTHR10572:SF24">
    <property type="entry name" value="3-HYDROXY-3-METHYLGLUTARYL-COENZYME A REDUCTASE"/>
    <property type="match status" value="1"/>
</dbReference>
<dbReference type="InterPro" id="IPR004553">
    <property type="entry name" value="HMG_CoA_Rdtase_bac-typ"/>
</dbReference>
<evidence type="ECO:0000313" key="4">
    <source>
        <dbReference type="EMBL" id="SUO82207.1"/>
    </source>
</evidence>
<keyword evidence="3" id="KW-0520">NAD</keyword>
<dbReference type="SUPFAM" id="SSF56542">
    <property type="entry name" value="Substrate-binding domain of HMG-CoA reductase"/>
    <property type="match status" value="1"/>
</dbReference>
<reference evidence="5 7" key="2">
    <citation type="submission" date="2018-12" db="EMBL/GenBank/DDBJ databases">
        <authorList>
            <consortium name="Pathogen Informatics"/>
        </authorList>
    </citation>
    <scope>NUCLEOTIDE SEQUENCE [LARGE SCALE GENOMIC DNA]</scope>
    <source>
        <strain evidence="5 7">NCTC6180</strain>
    </source>
</reference>
<dbReference type="EMBL" id="UHHT01000001">
    <property type="protein sequence ID" value="SUO82207.1"/>
    <property type="molecule type" value="Genomic_DNA"/>
</dbReference>
<dbReference type="PROSITE" id="PS50065">
    <property type="entry name" value="HMG_COA_REDUCTASE_4"/>
    <property type="match status" value="1"/>
</dbReference>
<comment type="similarity">
    <text evidence="1 3">Belongs to the HMG-CoA reductase family.</text>
</comment>
<protein>
    <recommendedName>
        <fullName evidence="3">3-hydroxy-3-methylglutaryl coenzyme A reductase</fullName>
        <shortName evidence="3">HMG-CoA reductase</shortName>
        <ecNumber evidence="3">1.1.1.88</ecNumber>
    </recommendedName>
</protein>
<dbReference type="EMBL" id="LR134317">
    <property type="protein sequence ID" value="VEF06134.1"/>
    <property type="molecule type" value="Genomic_DNA"/>
</dbReference>
<dbReference type="InterPro" id="IPR023074">
    <property type="entry name" value="HMG_CoA_Rdtase_cat_sf"/>
</dbReference>
<organism evidence="5 7">
    <name type="scientific">Streptococcus equi subsp. zooepidemicus</name>
    <dbReference type="NCBI Taxonomy" id="40041"/>
    <lineage>
        <taxon>Bacteria</taxon>
        <taxon>Bacillati</taxon>
        <taxon>Bacillota</taxon>
        <taxon>Bacilli</taxon>
        <taxon>Lactobacillales</taxon>
        <taxon>Streptococcaceae</taxon>
        <taxon>Streptococcus</taxon>
    </lineage>
</organism>
<dbReference type="Gene3D" id="1.10.8.660">
    <property type="match status" value="1"/>
</dbReference>
<evidence type="ECO:0000313" key="7">
    <source>
        <dbReference type="Proteomes" id="UP000269903"/>
    </source>
</evidence>
<evidence type="ECO:0000313" key="5">
    <source>
        <dbReference type="EMBL" id="VEF06134.1"/>
    </source>
</evidence>
<dbReference type="Proteomes" id="UP000255476">
    <property type="component" value="Unassembled WGS sequence"/>
</dbReference>
<sequence length="428" mass="46171">MMTKTKPNWAGFYKKSLAERIQQLADDQLLGPQQQKLLETDQLLPIAIANQMTENVIGRLALPFSLAPDFLINGHTYQVPFVTEEPSVVAAASFAAKIIKRSGGFQTEVLSRQMLGQVALYDVKDDEQARLAILANADTLIDIANNAYPSIVKRGGGAKSLTVERKEDFFIVYLSVDTQEAMGANIVNTMMEALVPDLEALSGGQCLMAILSNYATKALVSARCQVDLRYLSRHKEEAQQLAKKIELASKLAQIDPYRAATHNKGIFNGIDAVAIATGNDWRAIEAGAHAYAARNGAYRGLSSWHVDTSKNSLCGELTLPMPIASKGGSIGLNPTVNVARSLLEQPNAKVLAQIITAVGLAQNFAALKALTSTGIQAGHMKLQAKSLALLAGASEQEVPQLVKALLKDKPMNLEKAKQLLIAIRLNQS</sequence>
<proteinExistence type="inferred from homology"/>